<dbReference type="VEuPathDB" id="TrichDB:TRFO_16434"/>
<feature type="compositionally biased region" description="Acidic residues" evidence="1">
    <location>
        <begin position="780"/>
        <end position="803"/>
    </location>
</feature>
<dbReference type="AlphaFoldDB" id="A0A1J4KV26"/>
<organism evidence="2 3">
    <name type="scientific">Tritrichomonas foetus</name>
    <dbReference type="NCBI Taxonomy" id="1144522"/>
    <lineage>
        <taxon>Eukaryota</taxon>
        <taxon>Metamonada</taxon>
        <taxon>Parabasalia</taxon>
        <taxon>Tritrichomonadida</taxon>
        <taxon>Tritrichomonadidae</taxon>
        <taxon>Tritrichomonas</taxon>
    </lineage>
</organism>
<feature type="region of interest" description="Disordered" evidence="1">
    <location>
        <begin position="115"/>
        <end position="141"/>
    </location>
</feature>
<evidence type="ECO:0000313" key="3">
    <source>
        <dbReference type="Proteomes" id="UP000179807"/>
    </source>
</evidence>
<dbReference type="Proteomes" id="UP000179807">
    <property type="component" value="Unassembled WGS sequence"/>
</dbReference>
<sequence>MTKYQQNMKYFIDRIYFQFDFKLAYVIRFQIRFNLMEPEEYDFLKLCKQFFRGPNKPTEPLQQFFARLITDNTKLSLTNEVRQYIPKLAQVENGMFINMLTHTVEGITPMHFVPDLQLSPKPPRQKTQKTMPNPRRCKTTRNDLPVSDIKAFMNRSQHFDKPQSKTISKPQTAKTYSNTASLAASTFLRPLPPLKDSETSIIHNLYAKPKSTFYLCKKAQPFDENLKVIPPEYPPHMIGNRYSIMTNRGVVSIEGKNCELTELDQYIKDKNDFYLLERNLFRKRVAYQSFYVWRNRYKVHNFDCKIRKLNGINAIMGPGFRATLDKIRGHFLTVTEDMKVFPTSFDAKIDDAEYSEMIQIAADSMEKITDATSTLADETARKIAEFFNQIQLMKEMMKLNFNELHELDVIPPNLKQYSSDLKYKTPSLHRNQLREEELKTERKVSRSREAYLSTFFKKTRSLYAGLLVIRCREILKEFLTRFDSTVFQEQRATKFLAVFDDNRGLKLSPSRQEFHDWVFKITEEIKAAFLTEPHQLPLDLISELDPNYNCEMEDLYKLLGRFKEIDVIYENVEKAADNAFIFFDKELDDHRQWLLYFSDILKMSRDFNEMRDMDKLKHLVETLVKIRDELHCKPRNIFHKIVHQNESRADFVADMKPAWDAATRMLDREMKDLKVRVLNELNNELFIEIQEKFVHSKEKRKLSRVDVGAFEARCLIYAIMCTSIVHAWPEAMSDCRASFDTVSQMYQQIANTSKYTHADAADSYNENAEKLNVAWVRVQDEEESENDEEEDEYEYVDEEDVND</sequence>
<dbReference type="EMBL" id="MLAK01000533">
    <property type="protein sequence ID" value="OHT13357.1"/>
    <property type="molecule type" value="Genomic_DNA"/>
</dbReference>
<protein>
    <submittedName>
        <fullName evidence="2">Uncharacterized protein</fullName>
    </submittedName>
</protein>
<evidence type="ECO:0000256" key="1">
    <source>
        <dbReference type="SAM" id="MobiDB-lite"/>
    </source>
</evidence>
<reference evidence="2" key="1">
    <citation type="submission" date="2016-10" db="EMBL/GenBank/DDBJ databases">
        <authorList>
            <person name="Benchimol M."/>
            <person name="Almeida L.G."/>
            <person name="Vasconcelos A.T."/>
            <person name="Perreira-Neves A."/>
            <person name="Rosa I.A."/>
            <person name="Tasca T."/>
            <person name="Bogo M.R."/>
            <person name="de Souza W."/>
        </authorList>
    </citation>
    <scope>NUCLEOTIDE SEQUENCE [LARGE SCALE GENOMIC DNA]</scope>
    <source>
        <strain evidence="2">K</strain>
    </source>
</reference>
<name>A0A1J4KV26_9EUKA</name>
<proteinExistence type="predicted"/>
<comment type="caution">
    <text evidence="2">The sequence shown here is derived from an EMBL/GenBank/DDBJ whole genome shotgun (WGS) entry which is preliminary data.</text>
</comment>
<evidence type="ECO:0000313" key="2">
    <source>
        <dbReference type="EMBL" id="OHT13357.1"/>
    </source>
</evidence>
<gene>
    <name evidence="2" type="ORF">TRFO_16434</name>
</gene>
<dbReference type="GeneID" id="94833675"/>
<feature type="region of interest" description="Disordered" evidence="1">
    <location>
        <begin position="779"/>
        <end position="803"/>
    </location>
</feature>
<accession>A0A1J4KV26</accession>
<keyword evidence="3" id="KW-1185">Reference proteome</keyword>
<dbReference type="RefSeq" id="XP_068366493.1">
    <property type="nucleotide sequence ID" value="XM_068498971.1"/>
</dbReference>